<evidence type="ECO:0000313" key="7">
    <source>
        <dbReference type="EMBL" id="CAG9328021.1"/>
    </source>
</evidence>
<feature type="domain" description="Receptor ligand binding region" evidence="6">
    <location>
        <begin position="216"/>
        <end position="549"/>
    </location>
</feature>
<feature type="transmembrane region" description="Helical" evidence="5">
    <location>
        <begin position="801"/>
        <end position="819"/>
    </location>
</feature>
<dbReference type="Proteomes" id="UP001162131">
    <property type="component" value="Unassembled WGS sequence"/>
</dbReference>
<name>A0AAU9JR15_9CILI</name>
<feature type="transmembrane region" description="Helical" evidence="5">
    <location>
        <begin position="895"/>
        <end position="912"/>
    </location>
</feature>
<dbReference type="InterPro" id="IPR051010">
    <property type="entry name" value="BCAA_transport"/>
</dbReference>
<accession>A0AAU9JR15</accession>
<organism evidence="7 8">
    <name type="scientific">Blepharisma stoltei</name>
    <dbReference type="NCBI Taxonomy" id="1481888"/>
    <lineage>
        <taxon>Eukaryota</taxon>
        <taxon>Sar</taxon>
        <taxon>Alveolata</taxon>
        <taxon>Ciliophora</taxon>
        <taxon>Postciliodesmatophora</taxon>
        <taxon>Heterotrichea</taxon>
        <taxon>Heterotrichida</taxon>
        <taxon>Blepharismidae</taxon>
        <taxon>Blepharisma</taxon>
    </lineage>
</organism>
<evidence type="ECO:0000256" key="4">
    <source>
        <dbReference type="ARBA" id="ARBA00023136"/>
    </source>
</evidence>
<feature type="transmembrane region" description="Helical" evidence="5">
    <location>
        <begin position="653"/>
        <end position="673"/>
    </location>
</feature>
<evidence type="ECO:0000256" key="3">
    <source>
        <dbReference type="ARBA" id="ARBA00022989"/>
    </source>
</evidence>
<dbReference type="SUPFAM" id="SSF53822">
    <property type="entry name" value="Periplasmic binding protein-like I"/>
    <property type="match status" value="2"/>
</dbReference>
<dbReference type="GO" id="GO:0016020">
    <property type="term" value="C:membrane"/>
    <property type="evidence" value="ECO:0007669"/>
    <property type="project" value="UniProtKB-SubCell"/>
</dbReference>
<feature type="transmembrane region" description="Helical" evidence="5">
    <location>
        <begin position="864"/>
        <end position="883"/>
    </location>
</feature>
<dbReference type="Gene3D" id="3.40.50.2300">
    <property type="match status" value="3"/>
</dbReference>
<keyword evidence="3 5" id="KW-1133">Transmembrane helix</keyword>
<keyword evidence="2 5" id="KW-0812">Transmembrane</keyword>
<sequence>MDFQVNNEIDIAFQVIVPTLISYDAILLILAKQIKPLGVRIIIIAASEDTTVLVQKAIIEADMNKADYAFIFINHSIWAAYLEGSILISDDDYVASSEEDYLEYLIDNFSNFIRYLMEASEIQGAYSAYTVNNYMKTVIEGYSKSYLYNIQNSQKVICGYMNGNEVQVDSPFIFPGGSIAAPDNTKITISISAYGGVSNPDGTYYTENALALTGAMHAVYDINSKSEILSNFELSIFNISDCGASIFEYKYCYDCLQSHLENIGYFHLTGLQTIITQGTIEIFRSLNLSTPVIGIQTTASMSNQIYYPQYARVSYPNTISGSIIAIILYSFGIRKVSLLCTNATWGTDFKEQFESQSKQYNIEILNEKRLVPYGYNGTDKSFIQEIIDVKSRYLVMEVTAPDDLYVIEAFYDAGVRKGDLYLFLADLVIDVGYLNETEVGHKAFLKRKELMDGLLYFGSLTYYGSVGERLKTELLSTYGMAPDIMCLYYDAAYLGAHGLDTLISLGINLNSTMISKAIRNIKFTGCTGKIQIDKNANDRSTVVFGIYNLVQINSTWTMRLCGIYDPDAVNFYQTVHSMSWFDENKGVLPSDIVGADLECPFKPSESKPFLDGYLLLAGIGTLPLLLGAFLGIKYFNYIFTREFPMLDSVQEETLIDTWIYIAMIIEGVQYIAIGPDFNGFLLELSNLTKFSMLDIRGSTKESHWNIWDQIELMDIIAVFWIILLVQRLLHVEEKCKILLLTAMDELGKYCLPIIGDLLFIPIVNFLLMTFQCTHSIGDEFKDSYHDQDCSVFCWQGNHLEYVIVSSIILLLYLPTSLYFRPMWQDETEDLVFHFREQPFHSVIKSFWQLLLIVLRIVLLPESELSYNICCFVIISLFVFGSFIKKPYNYHRASMWYSICLTNCLWLWICNLFSQLNIILAQCLLGGGWVFFVAVGIWFQKKYLPSLLVRPKGQDIRKLFRFELSRRTPSQAGIDKSVKYKYVEGIHKEDLKSSDHSYLE</sequence>
<dbReference type="InterPro" id="IPR028082">
    <property type="entry name" value="Peripla_BP_I"/>
</dbReference>
<dbReference type="PANTHER" id="PTHR30483:SF6">
    <property type="entry name" value="PERIPLASMIC BINDING PROTEIN OF ABC TRANSPORTER FOR NATURAL AMINO ACIDS"/>
    <property type="match status" value="1"/>
</dbReference>
<comment type="caution">
    <text evidence="7">The sequence shown here is derived from an EMBL/GenBank/DDBJ whole genome shotgun (WGS) entry which is preliminary data.</text>
</comment>
<evidence type="ECO:0000313" key="8">
    <source>
        <dbReference type="Proteomes" id="UP001162131"/>
    </source>
</evidence>
<proteinExistence type="predicted"/>
<gene>
    <name evidence="7" type="ORF">BSTOLATCC_MIC45482</name>
</gene>
<keyword evidence="4 5" id="KW-0472">Membrane</keyword>
<reference evidence="7" key="1">
    <citation type="submission" date="2021-09" db="EMBL/GenBank/DDBJ databases">
        <authorList>
            <consortium name="AG Swart"/>
            <person name="Singh M."/>
            <person name="Singh A."/>
            <person name="Seah K."/>
            <person name="Emmerich C."/>
        </authorList>
    </citation>
    <scope>NUCLEOTIDE SEQUENCE</scope>
    <source>
        <strain evidence="7">ATCC30299</strain>
    </source>
</reference>
<feature type="transmembrane region" description="Helical" evidence="5">
    <location>
        <begin position="749"/>
        <end position="770"/>
    </location>
</feature>
<comment type="subcellular location">
    <subcellularLocation>
        <location evidence="1">Membrane</location>
    </subcellularLocation>
</comment>
<keyword evidence="8" id="KW-1185">Reference proteome</keyword>
<protein>
    <recommendedName>
        <fullName evidence="6">Receptor ligand binding region domain-containing protein</fullName>
    </recommendedName>
</protein>
<dbReference type="AlphaFoldDB" id="A0AAU9JR15"/>
<feature type="transmembrane region" description="Helical" evidence="5">
    <location>
        <begin position="712"/>
        <end position="729"/>
    </location>
</feature>
<dbReference type="PANTHER" id="PTHR30483">
    <property type="entry name" value="LEUCINE-SPECIFIC-BINDING PROTEIN"/>
    <property type="match status" value="1"/>
</dbReference>
<dbReference type="EMBL" id="CAJZBQ010000045">
    <property type="protein sequence ID" value="CAG9328021.1"/>
    <property type="molecule type" value="Genomic_DNA"/>
</dbReference>
<evidence type="ECO:0000256" key="5">
    <source>
        <dbReference type="SAM" id="Phobius"/>
    </source>
</evidence>
<feature type="transmembrane region" description="Helical" evidence="5">
    <location>
        <begin position="918"/>
        <end position="938"/>
    </location>
</feature>
<evidence type="ECO:0000259" key="6">
    <source>
        <dbReference type="Pfam" id="PF01094"/>
    </source>
</evidence>
<evidence type="ECO:0000256" key="1">
    <source>
        <dbReference type="ARBA" id="ARBA00004370"/>
    </source>
</evidence>
<dbReference type="Pfam" id="PF01094">
    <property type="entry name" value="ANF_receptor"/>
    <property type="match status" value="1"/>
</dbReference>
<dbReference type="InterPro" id="IPR001828">
    <property type="entry name" value="ANF_lig-bd_rcpt"/>
</dbReference>
<feature type="transmembrane region" description="Helical" evidence="5">
    <location>
        <begin position="612"/>
        <end position="632"/>
    </location>
</feature>
<evidence type="ECO:0000256" key="2">
    <source>
        <dbReference type="ARBA" id="ARBA00022692"/>
    </source>
</evidence>